<keyword evidence="1" id="KW-0472">Membrane</keyword>
<evidence type="ECO:0000313" key="3">
    <source>
        <dbReference type="Proteomes" id="UP000076715"/>
    </source>
</evidence>
<dbReference type="Proteomes" id="UP000076715">
    <property type="component" value="Unassembled WGS sequence"/>
</dbReference>
<feature type="transmembrane region" description="Helical" evidence="1">
    <location>
        <begin position="50"/>
        <end position="69"/>
    </location>
</feature>
<keyword evidence="3" id="KW-1185">Reference proteome</keyword>
<protein>
    <submittedName>
        <fullName evidence="2">Uncharacterized protein</fullName>
    </submittedName>
</protein>
<feature type="transmembrane region" description="Helical" evidence="1">
    <location>
        <begin position="18"/>
        <end position="38"/>
    </location>
</feature>
<feature type="transmembrane region" description="Helical" evidence="1">
    <location>
        <begin position="109"/>
        <end position="129"/>
    </location>
</feature>
<accession>A0A162XD09</accession>
<dbReference type="AlphaFoldDB" id="A0A162XD09"/>
<sequence length="165" mass="17858">MLASGIFLFLSSKIGVEIIKILVPLLLLLSGISALVFSKYEKIPRIAQQYHIIQGVGLVAYAIILFFLANSLPSFLMITTYFVIMYGLFEIIFIFGVLNAKHTINKGILMSRAIAGGLNLVGGFFLLLASLNDEIQGLSIAALLISIGGLSIAIFAHKLSVKDIL</sequence>
<dbReference type="STRING" id="1642818.AWE51_13235"/>
<gene>
    <name evidence="2" type="ORF">AWE51_13235</name>
</gene>
<comment type="caution">
    <text evidence="2">The sequence shown here is derived from an EMBL/GenBank/DDBJ whole genome shotgun (WGS) entry which is preliminary data.</text>
</comment>
<reference evidence="2 3" key="1">
    <citation type="submission" date="2016-01" db="EMBL/GenBank/DDBJ databases">
        <title>The draft genome sequence of Aquimarina sp. RZW4-3-2.</title>
        <authorList>
            <person name="Wang Y."/>
        </authorList>
    </citation>
    <scope>NUCLEOTIDE SEQUENCE [LARGE SCALE GENOMIC DNA]</scope>
    <source>
        <strain evidence="2 3">RZW4-3-2</strain>
    </source>
</reference>
<proteinExistence type="predicted"/>
<keyword evidence="1" id="KW-0812">Transmembrane</keyword>
<organism evidence="2 3">
    <name type="scientific">Aquimarina aggregata</name>
    <dbReference type="NCBI Taxonomy" id="1642818"/>
    <lineage>
        <taxon>Bacteria</taxon>
        <taxon>Pseudomonadati</taxon>
        <taxon>Bacteroidota</taxon>
        <taxon>Flavobacteriia</taxon>
        <taxon>Flavobacteriales</taxon>
        <taxon>Flavobacteriaceae</taxon>
        <taxon>Aquimarina</taxon>
    </lineage>
</organism>
<dbReference type="EMBL" id="LQRT01000046">
    <property type="protein sequence ID" value="KZS38559.1"/>
    <property type="molecule type" value="Genomic_DNA"/>
</dbReference>
<keyword evidence="1" id="KW-1133">Transmembrane helix</keyword>
<evidence type="ECO:0000256" key="1">
    <source>
        <dbReference type="SAM" id="Phobius"/>
    </source>
</evidence>
<feature type="transmembrane region" description="Helical" evidence="1">
    <location>
        <begin position="135"/>
        <end position="156"/>
    </location>
</feature>
<evidence type="ECO:0000313" key="2">
    <source>
        <dbReference type="EMBL" id="KZS38559.1"/>
    </source>
</evidence>
<name>A0A162XD09_9FLAO</name>
<feature type="transmembrane region" description="Helical" evidence="1">
    <location>
        <begin position="75"/>
        <end position="97"/>
    </location>
</feature>